<name>A0A6A7ABM9_9PLEO</name>
<keyword evidence="1" id="KW-0812">Transmembrane</keyword>
<feature type="transmembrane region" description="Helical" evidence="1">
    <location>
        <begin position="570"/>
        <end position="592"/>
    </location>
</feature>
<keyword evidence="1" id="KW-0472">Membrane</keyword>
<keyword evidence="1" id="KW-1133">Transmembrane helix</keyword>
<dbReference type="AlphaFoldDB" id="A0A6A7ABM9"/>
<evidence type="ECO:0000313" key="2">
    <source>
        <dbReference type="EMBL" id="KAF2830652.1"/>
    </source>
</evidence>
<dbReference type="InterPro" id="IPR021514">
    <property type="entry name" value="DUF3176"/>
</dbReference>
<dbReference type="PANTHER" id="PTHR35394">
    <property type="entry name" value="DUF3176 DOMAIN-CONTAINING PROTEIN"/>
    <property type="match status" value="1"/>
</dbReference>
<feature type="transmembrane region" description="Helical" evidence="1">
    <location>
        <begin position="66"/>
        <end position="85"/>
    </location>
</feature>
<keyword evidence="3" id="KW-1185">Reference proteome</keyword>
<sequence length="677" mass="74799">MQTPGRPLVASRQTFSRTLSGLDEHCDVPPPSYRASVRERFSLDIPRRIERKLAQYNASKSIFKRWLFEIVSVIISALCMALLQNRPLGKWSFGLTIITVLSKIASAALILPISEAIGQLKWSWFHGKESKDALDFEIFDKASRGVWGSILLLFRTKGKSLAALGAMITVLLLGIDTFFQQVTDLPERWTVRGEGSISRTIQYQPASVYTFQSDMGDSPMTTAGPDVRGALSPYFYDQNGTQYTAGGNNTQAGFPLSCPTSQCEWSPYQLLSVCSACVDVSSLLTYACLPMKMDWIRSSMGPGTENTYPNGTACGYFLNATSVAPVLMSGYRVVDNGSSEIGETLLMRTLPLVTNPRREGLYGGSINFKHLNGPILDALIVSAADGSAESVYRKELPVAQECMLSWCVKTLRSSYSWGTYKEVVEDTVFNTSKTEFRWLAIDHPNHKSTYMEYAGNISIYPPNASRDGPGYGLSNNTQIETVVALDEIFPSMITIANAAAKPFMKVKTSFRDKVVFRPVTFSPWLAPNNVTNHMERLAMALANLVRSDPNSNELVIGQAFAPETYVKVHWGWLTFPLAMLILCIVFLVATIIKTSNDATGDFGTWKTSAMPALIYSLPQDVRNNLTKTLTSRSTTGGDAKKVKIRLLPDQGWRVSGQMITSPTLSRRNNTQPPPGWV</sequence>
<dbReference type="PANTHER" id="PTHR35394:SF5">
    <property type="entry name" value="DUF3176 DOMAIN-CONTAINING PROTEIN"/>
    <property type="match status" value="1"/>
</dbReference>
<gene>
    <name evidence="2" type="ORF">CC86DRAFT_378915</name>
</gene>
<evidence type="ECO:0008006" key="4">
    <source>
        <dbReference type="Google" id="ProtNLM"/>
    </source>
</evidence>
<evidence type="ECO:0000313" key="3">
    <source>
        <dbReference type="Proteomes" id="UP000799424"/>
    </source>
</evidence>
<protein>
    <recommendedName>
        <fullName evidence="4">DUF3176 domain containing protein</fullName>
    </recommendedName>
</protein>
<organism evidence="2 3">
    <name type="scientific">Ophiobolus disseminans</name>
    <dbReference type="NCBI Taxonomy" id="1469910"/>
    <lineage>
        <taxon>Eukaryota</taxon>
        <taxon>Fungi</taxon>
        <taxon>Dikarya</taxon>
        <taxon>Ascomycota</taxon>
        <taxon>Pezizomycotina</taxon>
        <taxon>Dothideomycetes</taxon>
        <taxon>Pleosporomycetidae</taxon>
        <taxon>Pleosporales</taxon>
        <taxon>Pleosporineae</taxon>
        <taxon>Phaeosphaeriaceae</taxon>
        <taxon>Ophiobolus</taxon>
    </lineage>
</organism>
<dbReference type="EMBL" id="MU006219">
    <property type="protein sequence ID" value="KAF2830652.1"/>
    <property type="molecule type" value="Genomic_DNA"/>
</dbReference>
<evidence type="ECO:0000256" key="1">
    <source>
        <dbReference type="SAM" id="Phobius"/>
    </source>
</evidence>
<feature type="transmembrane region" description="Helical" evidence="1">
    <location>
        <begin position="161"/>
        <end position="179"/>
    </location>
</feature>
<dbReference type="Proteomes" id="UP000799424">
    <property type="component" value="Unassembled WGS sequence"/>
</dbReference>
<reference evidence="2" key="1">
    <citation type="journal article" date="2020" name="Stud. Mycol.">
        <title>101 Dothideomycetes genomes: a test case for predicting lifestyles and emergence of pathogens.</title>
        <authorList>
            <person name="Haridas S."/>
            <person name="Albert R."/>
            <person name="Binder M."/>
            <person name="Bloem J."/>
            <person name="Labutti K."/>
            <person name="Salamov A."/>
            <person name="Andreopoulos B."/>
            <person name="Baker S."/>
            <person name="Barry K."/>
            <person name="Bills G."/>
            <person name="Bluhm B."/>
            <person name="Cannon C."/>
            <person name="Castanera R."/>
            <person name="Culley D."/>
            <person name="Daum C."/>
            <person name="Ezra D."/>
            <person name="Gonzalez J."/>
            <person name="Henrissat B."/>
            <person name="Kuo A."/>
            <person name="Liang C."/>
            <person name="Lipzen A."/>
            <person name="Lutzoni F."/>
            <person name="Magnuson J."/>
            <person name="Mondo S."/>
            <person name="Nolan M."/>
            <person name="Ohm R."/>
            <person name="Pangilinan J."/>
            <person name="Park H.-J."/>
            <person name="Ramirez L."/>
            <person name="Alfaro M."/>
            <person name="Sun H."/>
            <person name="Tritt A."/>
            <person name="Yoshinaga Y."/>
            <person name="Zwiers L.-H."/>
            <person name="Turgeon B."/>
            <person name="Goodwin S."/>
            <person name="Spatafora J."/>
            <person name="Crous P."/>
            <person name="Grigoriev I."/>
        </authorList>
    </citation>
    <scope>NUCLEOTIDE SEQUENCE</scope>
    <source>
        <strain evidence="2">CBS 113818</strain>
    </source>
</reference>
<proteinExistence type="predicted"/>
<feature type="transmembrane region" description="Helical" evidence="1">
    <location>
        <begin position="91"/>
        <end position="111"/>
    </location>
</feature>
<accession>A0A6A7ABM9</accession>
<dbReference type="Pfam" id="PF11374">
    <property type="entry name" value="DUF3176"/>
    <property type="match status" value="1"/>
</dbReference>
<dbReference type="OrthoDB" id="5242705at2759"/>